<reference evidence="1 2" key="1">
    <citation type="submission" date="2018-04" db="EMBL/GenBank/DDBJ databases">
        <title>Complete genome uncultured novel isolate.</title>
        <authorList>
            <person name="Merlino G."/>
        </authorList>
    </citation>
    <scope>NUCLEOTIDE SEQUENCE [LARGE SCALE GENOMIC DNA]</scope>
    <source>
        <strain evidence="2">R1DC9</strain>
    </source>
</reference>
<accession>A0A4D7K451</accession>
<evidence type="ECO:0000313" key="1">
    <source>
        <dbReference type="EMBL" id="QCK14208.1"/>
    </source>
</evidence>
<keyword evidence="2" id="KW-1185">Reference proteome</keyword>
<organism evidence="1 2">
    <name type="scientific">Mangrovivirga cuniculi</name>
    <dbReference type="NCBI Taxonomy" id="2715131"/>
    <lineage>
        <taxon>Bacteria</taxon>
        <taxon>Pseudomonadati</taxon>
        <taxon>Bacteroidota</taxon>
        <taxon>Cytophagia</taxon>
        <taxon>Cytophagales</taxon>
        <taxon>Mangrovivirgaceae</taxon>
        <taxon>Mangrovivirga</taxon>
    </lineage>
</organism>
<gene>
    <name evidence="1" type="ORF">DCC35_05340</name>
</gene>
<dbReference type="KEGG" id="fpf:DCC35_05340"/>
<dbReference type="AlphaFoldDB" id="A0A4D7K451"/>
<protein>
    <submittedName>
        <fullName evidence="1">Uncharacterized protein</fullName>
    </submittedName>
</protein>
<evidence type="ECO:0000313" key="2">
    <source>
        <dbReference type="Proteomes" id="UP000298616"/>
    </source>
</evidence>
<dbReference type="EMBL" id="CP028923">
    <property type="protein sequence ID" value="QCK14208.1"/>
    <property type="molecule type" value="Genomic_DNA"/>
</dbReference>
<sequence>MTIKNCDLLLNFSGDVIKLKSKGNEVYCNIIGNPHSKLPLRLFFKYRNHCKFTNPINIHWNNKSLVSLKNGRFYQIKFFRLIKFLLNAFLKI</sequence>
<name>A0A4D7K451_9BACT</name>
<dbReference type="Proteomes" id="UP000298616">
    <property type="component" value="Chromosome"/>
</dbReference>
<proteinExistence type="predicted"/>